<reference evidence="14 15" key="1">
    <citation type="submission" date="2024-11" db="EMBL/GenBank/DDBJ databases">
        <title>Chromosome-level genome assembly of the freshwater bivalve Anodonta woodiana.</title>
        <authorList>
            <person name="Chen X."/>
        </authorList>
    </citation>
    <scope>NUCLEOTIDE SEQUENCE [LARGE SCALE GENOMIC DNA]</scope>
    <source>
        <strain evidence="14">MN2024</strain>
        <tissue evidence="14">Gills</tissue>
    </source>
</reference>
<evidence type="ECO:0000256" key="13">
    <source>
        <dbReference type="SAM" id="Phobius"/>
    </source>
</evidence>
<protein>
    <recommendedName>
        <fullName evidence="11">UDP-D-xylose:beta-D-glucoside alpha-1,3-D-xylosyltransferase</fullName>
        <ecNumber evidence="11">2.4.2.42</ecNumber>
    </recommendedName>
</protein>
<evidence type="ECO:0000256" key="8">
    <source>
        <dbReference type="ARBA" id="ARBA00023136"/>
    </source>
</evidence>
<evidence type="ECO:0000256" key="2">
    <source>
        <dbReference type="ARBA" id="ARBA00006351"/>
    </source>
</evidence>
<comment type="function">
    <text evidence="10">Glycosyltransferase which elongates the O-linked glucose attached to EGF-like repeats in the extracellular domain of Notch proteins by catalyzing the addition of xylose.</text>
</comment>
<dbReference type="AlphaFoldDB" id="A0ABD3XDF6"/>
<evidence type="ECO:0000313" key="15">
    <source>
        <dbReference type="Proteomes" id="UP001634394"/>
    </source>
</evidence>
<evidence type="ECO:0000256" key="3">
    <source>
        <dbReference type="ARBA" id="ARBA00022676"/>
    </source>
</evidence>
<evidence type="ECO:0000313" key="14">
    <source>
        <dbReference type="EMBL" id="KAL3883621.1"/>
    </source>
</evidence>
<keyword evidence="6" id="KW-0735">Signal-anchor</keyword>
<evidence type="ECO:0000256" key="1">
    <source>
        <dbReference type="ARBA" id="ARBA00004606"/>
    </source>
</evidence>
<keyword evidence="3" id="KW-0328">Glycosyltransferase</keyword>
<evidence type="ECO:0000256" key="7">
    <source>
        <dbReference type="ARBA" id="ARBA00022989"/>
    </source>
</evidence>
<feature type="transmembrane region" description="Helical" evidence="13">
    <location>
        <begin position="7"/>
        <end position="29"/>
    </location>
</feature>
<dbReference type="SUPFAM" id="SSF53448">
    <property type="entry name" value="Nucleotide-diphospho-sugar transferases"/>
    <property type="match status" value="1"/>
</dbReference>
<evidence type="ECO:0000256" key="6">
    <source>
        <dbReference type="ARBA" id="ARBA00022968"/>
    </source>
</evidence>
<keyword evidence="9" id="KW-0325">Glycoprotein</keyword>
<evidence type="ECO:0000256" key="5">
    <source>
        <dbReference type="ARBA" id="ARBA00022692"/>
    </source>
</evidence>
<comment type="similarity">
    <text evidence="2">Belongs to the glycosyltransferase 8 family.</text>
</comment>
<dbReference type="Pfam" id="PF01501">
    <property type="entry name" value="Glyco_transf_8"/>
    <property type="match status" value="1"/>
</dbReference>
<evidence type="ECO:0000256" key="11">
    <source>
        <dbReference type="ARBA" id="ARBA00038854"/>
    </source>
</evidence>
<evidence type="ECO:0000256" key="9">
    <source>
        <dbReference type="ARBA" id="ARBA00023180"/>
    </source>
</evidence>
<dbReference type="GO" id="GO:0016020">
    <property type="term" value="C:membrane"/>
    <property type="evidence" value="ECO:0007669"/>
    <property type="project" value="UniProtKB-SubCell"/>
</dbReference>
<dbReference type="InterPro" id="IPR051993">
    <property type="entry name" value="Glycosyltransferase_8"/>
</dbReference>
<evidence type="ECO:0000256" key="4">
    <source>
        <dbReference type="ARBA" id="ARBA00022679"/>
    </source>
</evidence>
<dbReference type="GO" id="GO:0140563">
    <property type="term" value="F:UDP-D-xylose:beta-D-glucoside alpha-1,3-D-xylosyltransferase activity"/>
    <property type="evidence" value="ECO:0007669"/>
    <property type="project" value="UniProtKB-EC"/>
</dbReference>
<keyword evidence="8 13" id="KW-0472">Membrane</keyword>
<evidence type="ECO:0000256" key="10">
    <source>
        <dbReference type="ARBA" id="ARBA00037301"/>
    </source>
</evidence>
<name>A0ABD3XDF6_SINWO</name>
<accession>A0ABD3XDF6</accession>
<proteinExistence type="inferred from homology"/>
<keyword evidence="5 13" id="KW-0812">Transmembrane</keyword>
<dbReference type="EMBL" id="JBJQND010000003">
    <property type="protein sequence ID" value="KAL3883621.1"/>
    <property type="molecule type" value="Genomic_DNA"/>
</dbReference>
<keyword evidence="15" id="KW-1185">Reference proteome</keyword>
<dbReference type="Proteomes" id="UP001634394">
    <property type="component" value="Unassembled WGS sequence"/>
</dbReference>
<gene>
    <name evidence="14" type="ORF">ACJMK2_029866</name>
</gene>
<organism evidence="14 15">
    <name type="scientific">Sinanodonta woodiana</name>
    <name type="common">Chinese pond mussel</name>
    <name type="synonym">Anodonta woodiana</name>
    <dbReference type="NCBI Taxonomy" id="1069815"/>
    <lineage>
        <taxon>Eukaryota</taxon>
        <taxon>Metazoa</taxon>
        <taxon>Spiralia</taxon>
        <taxon>Lophotrochozoa</taxon>
        <taxon>Mollusca</taxon>
        <taxon>Bivalvia</taxon>
        <taxon>Autobranchia</taxon>
        <taxon>Heteroconchia</taxon>
        <taxon>Palaeoheterodonta</taxon>
        <taxon>Unionida</taxon>
        <taxon>Unionoidea</taxon>
        <taxon>Unionidae</taxon>
        <taxon>Unioninae</taxon>
        <taxon>Sinanodonta</taxon>
    </lineage>
</organism>
<comment type="caution">
    <text evidence="14">The sequence shown here is derived from an EMBL/GenBank/DDBJ whole genome shotgun (WGS) entry which is preliminary data.</text>
</comment>
<dbReference type="InterPro" id="IPR029044">
    <property type="entry name" value="Nucleotide-diphossugar_trans"/>
</dbReference>
<dbReference type="Gene3D" id="3.90.550.10">
    <property type="entry name" value="Spore Coat Polysaccharide Biosynthesis Protein SpsA, Chain A"/>
    <property type="match status" value="1"/>
</dbReference>
<keyword evidence="4" id="KW-0808">Transferase</keyword>
<dbReference type="PANTHER" id="PTHR46012:SF2">
    <property type="entry name" value="IP22168P"/>
    <property type="match status" value="1"/>
</dbReference>
<comment type="subcellular location">
    <subcellularLocation>
        <location evidence="1">Membrane</location>
        <topology evidence="1">Single-pass type II membrane protein</topology>
    </subcellularLocation>
</comment>
<keyword evidence="7 13" id="KW-1133">Transmembrane helix</keyword>
<dbReference type="PANTHER" id="PTHR46012">
    <property type="entry name" value="IP22168P"/>
    <property type="match status" value="1"/>
</dbReference>
<dbReference type="EC" id="2.4.2.42" evidence="11"/>
<sequence length="349" mass="41108">MARIKWLNLRFLITFGVFLIILLILILHATKLIQVRHREKCPYVYRIDEPTRSLRLLSPNRSETIHMCVVAGMEGIETEVEVFLKSVVLKSHLYSIDIHFLCGDGSRPRVEKILPRKHHPFINIKYDLRNLNKQDVMRELDKIHVIINKPGDIYKFAKAFLHLLFPDIDKCIVLDTDLIFGTDPAYLWNEFKNQHDLEIITMKVNQDMPNQDYANSGVMLLNMKRMREIQFQNNYIPAAKEYCSQFIDQGREYYTCNVGDQNLFYGVFRNRSHLFSSLPPSWTLEFCYDFLGFTFDRYYSTTNNMFFGIAHLNCLNFISHRENGAFLDFVEGKGYNKILIKYIKAVMNI</sequence>
<dbReference type="InterPro" id="IPR002495">
    <property type="entry name" value="Glyco_trans_8"/>
</dbReference>
<evidence type="ECO:0000256" key="12">
    <source>
        <dbReference type="ARBA" id="ARBA00049181"/>
    </source>
</evidence>
<comment type="catalytic activity">
    <reaction evidence="12">
        <text>3-O-(beta-D-glucosyl)-L-seryl-[EGF-like domain protein] + UDP-alpha-D-xylose = 3-O-[alpha-D-xylosyl-(1-&gt;3)-beta-D-glucosyl]-L-seryl-[EGF-like domain protein] + UDP + H(+)</text>
        <dbReference type="Rhea" id="RHEA:56064"/>
        <dbReference type="Rhea" id="RHEA-COMP:14610"/>
        <dbReference type="Rhea" id="RHEA-COMP:14611"/>
        <dbReference type="ChEBI" id="CHEBI:15378"/>
        <dbReference type="ChEBI" id="CHEBI:57632"/>
        <dbReference type="ChEBI" id="CHEBI:58223"/>
        <dbReference type="ChEBI" id="CHEBI:140575"/>
        <dbReference type="ChEBI" id="CHEBI:140576"/>
        <dbReference type="EC" id="2.4.2.42"/>
    </reaction>
</comment>